<evidence type="ECO:0008006" key="4">
    <source>
        <dbReference type="Google" id="ProtNLM"/>
    </source>
</evidence>
<proteinExistence type="predicted"/>
<keyword evidence="3" id="KW-1185">Reference proteome</keyword>
<evidence type="ECO:0000313" key="3">
    <source>
        <dbReference type="Proteomes" id="UP000070107"/>
    </source>
</evidence>
<protein>
    <recommendedName>
        <fullName evidence="4">DUF4440 domain-containing protein</fullName>
    </recommendedName>
</protein>
<reference evidence="2 3" key="1">
    <citation type="submission" date="2015-11" db="EMBL/GenBank/DDBJ databases">
        <title>Draft genome sequence of Paramesorhizobium deserti A-3-E, a strain highly resistant to diverse beta-lactam antibiotics.</title>
        <authorList>
            <person name="Lv R."/>
            <person name="Yang X."/>
            <person name="Fang N."/>
            <person name="Guo J."/>
            <person name="Luo X."/>
            <person name="Peng F."/>
            <person name="Yang R."/>
            <person name="Cui Y."/>
            <person name="Fang C."/>
            <person name="Song Y."/>
        </authorList>
    </citation>
    <scope>NUCLEOTIDE SEQUENCE [LARGE SCALE GENOMIC DNA]</scope>
    <source>
        <strain evidence="2 3">A-3-E</strain>
    </source>
</reference>
<dbReference type="STRING" id="1494590.ATN84_24400"/>
<gene>
    <name evidence="2" type="ORF">ATN84_24400</name>
</gene>
<evidence type="ECO:0000313" key="2">
    <source>
        <dbReference type="EMBL" id="KXF77961.1"/>
    </source>
</evidence>
<dbReference type="SUPFAM" id="SSF54427">
    <property type="entry name" value="NTF2-like"/>
    <property type="match status" value="1"/>
</dbReference>
<dbReference type="EMBL" id="LNTU01000004">
    <property type="protein sequence ID" value="KXF77961.1"/>
    <property type="molecule type" value="Genomic_DNA"/>
</dbReference>
<name>A0A135HXR7_9HYPH</name>
<keyword evidence="1" id="KW-0732">Signal</keyword>
<dbReference type="InterPro" id="IPR032710">
    <property type="entry name" value="NTF2-like_dom_sf"/>
</dbReference>
<accession>A0A135HXR7</accession>
<comment type="caution">
    <text evidence="2">The sequence shown here is derived from an EMBL/GenBank/DDBJ whole genome shotgun (WGS) entry which is preliminary data.</text>
</comment>
<feature type="chain" id="PRO_5007465384" description="DUF4440 domain-containing protein" evidence="1">
    <location>
        <begin position="21"/>
        <end position="141"/>
    </location>
</feature>
<dbReference type="AlphaFoldDB" id="A0A135HXR7"/>
<sequence length="141" mass="15417">MLRALFAAAIAVLAPFPATAEEDPRRAVEAYYAAIDRKDYRTAYQLWDQQGQASGKSFTTFRDGFMATARSSVITGSPTNGDAGMSQQWVDVPVDVHATLKNGGAQHFRGHYRLHRIVPGIGAPADAEKWRLSSAKLVPVR</sequence>
<organism evidence="2 3">
    <name type="scientific">Paramesorhizobium deserti</name>
    <dbReference type="NCBI Taxonomy" id="1494590"/>
    <lineage>
        <taxon>Bacteria</taxon>
        <taxon>Pseudomonadati</taxon>
        <taxon>Pseudomonadota</taxon>
        <taxon>Alphaproteobacteria</taxon>
        <taxon>Hyphomicrobiales</taxon>
        <taxon>Phyllobacteriaceae</taxon>
        <taxon>Paramesorhizobium</taxon>
    </lineage>
</organism>
<evidence type="ECO:0000256" key="1">
    <source>
        <dbReference type="SAM" id="SignalP"/>
    </source>
</evidence>
<dbReference type="Proteomes" id="UP000070107">
    <property type="component" value="Unassembled WGS sequence"/>
</dbReference>
<feature type="signal peptide" evidence="1">
    <location>
        <begin position="1"/>
        <end position="20"/>
    </location>
</feature>